<evidence type="ECO:0000313" key="2">
    <source>
        <dbReference type="EMBL" id="QOU21460.1"/>
    </source>
</evidence>
<dbReference type="Proteomes" id="UP000663131">
    <property type="component" value="Chromosome 8"/>
</dbReference>
<dbReference type="Pfam" id="PF08728">
    <property type="entry name" value="CRT10"/>
    <property type="match status" value="2"/>
</dbReference>
<protein>
    <submittedName>
        <fullName evidence="2">Uncharacterized protein</fullName>
    </submittedName>
</protein>
<gene>
    <name evidence="2" type="ORF">BRETT_001184</name>
</gene>
<dbReference type="GeneID" id="64573109"/>
<dbReference type="OrthoDB" id="4068815at2759"/>
<feature type="compositionally biased region" description="Low complexity" evidence="1">
    <location>
        <begin position="80"/>
        <end position="91"/>
    </location>
</feature>
<evidence type="ECO:0000256" key="1">
    <source>
        <dbReference type="SAM" id="MobiDB-lite"/>
    </source>
</evidence>
<accession>A0A871RHF9</accession>
<sequence>MEEMDEGKDRDRTIERRKFISDWNDVSEPQFPPPVDDDVPRRHFDNFLDFCNIRKRKGYRRRSPSLFVNQRFYDWSLQDDGSSNNSDLELSSSEDLESDVEDDYGGYIDEHTVRLHSEEPYENTYTVEADEDTFYDFLPQPEVQNSDSSEYVREDYNSVVYERYSRAEEDNFKLPAILKKFQPPESNNICAYGLPVNSDDTFLHYENHSPVNKLLVPYSDFAKDNLNQPASKYPDSLRLDKFSSFQLDCKPGRMFRNNLSVCSRRYNLMFVASMSRISVIKAREFSNNGNISSSFIIETKANSLSEYQQEHSTFPGFPYLINYMMIGTFFGLEVLGVVTDDGRVLLYDTETFSEKWDWFVSQISDLRPVLTYRADVEVKVDCSAWGLDIYKNMLAVSDNSRRVTLFYYNESNVVYLVKTRPLFHNIPSVSFIKNEKEVYVSAGSISGEVVVFKFPMNIIHRISGGNLSTKVDFKKPEVVSRVATREEIWCVNFVNGDHFKSVNSFELLTGDPWIDKDGILASRILSESELLDAESNYCKSSHLGLSSEFQCFYIPTEAAQNFVIPTTETDRMRRIRKMYDDYYEDFQRGQRKRHISKRFDSYWQGIAHNKRFKNKFLLVTGKKQLSLFRVNRLLFNATVSDIFGFTTRDENEDSCNRLSLSLVIPELNCFIVASQVGLVSIFRLTKYRGIVGMRQEFVLPTTYRSGSLSHTSCKYLSGITCKKLCEGRFLLYLIFYDGLLVVYQLTDPLTCHNYLDYV</sequence>
<evidence type="ECO:0000313" key="3">
    <source>
        <dbReference type="Proteomes" id="UP000663131"/>
    </source>
</evidence>
<reference evidence="2" key="2">
    <citation type="journal article" name="BMC Genomics">
        <title>New genome assemblies reveal patterns of domestication and adaptation across Brettanomyces (Dekkera) species.</title>
        <authorList>
            <person name="Roach M.J."/>
            <person name="Borneman A.R."/>
        </authorList>
    </citation>
    <scope>NUCLEOTIDE SEQUENCE</scope>
    <source>
        <strain evidence="2">UCD 2041</strain>
    </source>
</reference>
<name>A0A871RHF9_DEKBR</name>
<dbReference type="RefSeq" id="XP_041137953.1">
    <property type="nucleotide sequence ID" value="XM_041279739.1"/>
</dbReference>
<dbReference type="AlphaFoldDB" id="A0A871RHF9"/>
<dbReference type="InterPro" id="IPR014839">
    <property type="entry name" value="Crt10"/>
</dbReference>
<feature type="region of interest" description="Disordered" evidence="1">
    <location>
        <begin position="80"/>
        <end position="99"/>
    </location>
</feature>
<dbReference type="SUPFAM" id="SSF101908">
    <property type="entry name" value="Putative isomerase YbhE"/>
    <property type="match status" value="1"/>
</dbReference>
<dbReference type="EMBL" id="CP063136">
    <property type="protein sequence ID" value="QOU21460.1"/>
    <property type="molecule type" value="Genomic_DNA"/>
</dbReference>
<organism evidence="2 3">
    <name type="scientific">Dekkera bruxellensis</name>
    <name type="common">Brettanomyces custersii</name>
    <dbReference type="NCBI Taxonomy" id="5007"/>
    <lineage>
        <taxon>Eukaryota</taxon>
        <taxon>Fungi</taxon>
        <taxon>Dikarya</taxon>
        <taxon>Ascomycota</taxon>
        <taxon>Saccharomycotina</taxon>
        <taxon>Pichiomycetes</taxon>
        <taxon>Pichiales</taxon>
        <taxon>Pichiaceae</taxon>
        <taxon>Brettanomyces</taxon>
    </lineage>
</organism>
<proteinExistence type="predicted"/>
<dbReference type="KEGG" id="bbrx:BRETT_001184"/>
<reference evidence="2" key="1">
    <citation type="submission" date="2020-10" db="EMBL/GenBank/DDBJ databases">
        <authorList>
            <person name="Palmer J.M."/>
        </authorList>
    </citation>
    <scope>NUCLEOTIDE SEQUENCE</scope>
    <source>
        <strain evidence="2">UCD 2041</strain>
    </source>
</reference>